<feature type="signal peptide" evidence="1">
    <location>
        <begin position="1"/>
        <end position="17"/>
    </location>
</feature>
<dbReference type="InterPro" id="IPR037219">
    <property type="entry name" value="Peptidase_M41-like"/>
</dbReference>
<dbReference type="GO" id="GO:0004222">
    <property type="term" value="F:metalloendopeptidase activity"/>
    <property type="evidence" value="ECO:0007669"/>
    <property type="project" value="InterPro"/>
</dbReference>
<dbReference type="GO" id="GO:0004176">
    <property type="term" value="F:ATP-dependent peptidase activity"/>
    <property type="evidence" value="ECO:0007669"/>
    <property type="project" value="InterPro"/>
</dbReference>
<reference evidence="4" key="2">
    <citation type="submission" date="2016-06" db="UniProtKB">
        <authorList>
            <consortium name="WormBaseParasite"/>
        </authorList>
    </citation>
    <scope>IDENTIFICATION</scope>
</reference>
<feature type="domain" description="Peptidase M41" evidence="2">
    <location>
        <begin position="47"/>
        <end position="115"/>
    </location>
</feature>
<name>A0A183C6R6_GLOPA</name>
<dbReference type="GO" id="GO:0006508">
    <property type="term" value="P:proteolysis"/>
    <property type="evidence" value="ECO:0007669"/>
    <property type="project" value="InterPro"/>
</dbReference>
<dbReference type="SUPFAM" id="SSF140990">
    <property type="entry name" value="FtsH protease domain-like"/>
    <property type="match status" value="1"/>
</dbReference>
<dbReference type="Gene3D" id="1.20.58.760">
    <property type="entry name" value="Peptidase M41"/>
    <property type="match status" value="1"/>
</dbReference>
<dbReference type="Proteomes" id="UP000050741">
    <property type="component" value="Unassembled WGS sequence"/>
</dbReference>
<dbReference type="Pfam" id="PF01434">
    <property type="entry name" value="Peptidase_M41"/>
    <property type="match status" value="1"/>
</dbReference>
<evidence type="ECO:0000256" key="1">
    <source>
        <dbReference type="SAM" id="SignalP"/>
    </source>
</evidence>
<keyword evidence="1" id="KW-0732">Signal</keyword>
<evidence type="ECO:0000259" key="2">
    <source>
        <dbReference type="Pfam" id="PF01434"/>
    </source>
</evidence>
<dbReference type="WBParaSite" id="GPLIN_000856200">
    <property type="protein sequence ID" value="GPLIN_000856200"/>
    <property type="gene ID" value="GPLIN_000856200"/>
</dbReference>
<sequence length="149" mass="17222">MLARLFMLIFIVAKIVAVRHAPATPEEIETFEDGIDDAIETNWHNDARTAVHECGHLLIGWMHPDYPNRLRKCTIQLGASDLLGLTSWQPVEMGYTVRELLAHIAVSYGGELAERRFCFRQGSFFVHTKYATQKWLECLHNYKNWAFRS</sequence>
<reference evidence="3" key="1">
    <citation type="submission" date="2014-05" db="EMBL/GenBank/DDBJ databases">
        <title>The genome and life-stage specific transcriptomes of Globodera pallida elucidate key aspects of plant parasitism by a cyst nematode.</title>
        <authorList>
            <person name="Cotton J.A."/>
            <person name="Lilley C.J."/>
            <person name="Jones L.M."/>
            <person name="Kikuchi T."/>
            <person name="Reid A.J."/>
            <person name="Thorpe P."/>
            <person name="Tsai I.J."/>
            <person name="Beasley H."/>
            <person name="Blok V."/>
            <person name="Cock P.J.A."/>
            <person name="Van den Akker S.E."/>
            <person name="Holroyd N."/>
            <person name="Hunt M."/>
            <person name="Mantelin S."/>
            <person name="Naghra H."/>
            <person name="Pain A."/>
            <person name="Palomares-Rius J.E."/>
            <person name="Zarowiecki M."/>
            <person name="Berriman M."/>
            <person name="Jones J.T."/>
            <person name="Urwin P.E."/>
        </authorList>
    </citation>
    <scope>NUCLEOTIDE SEQUENCE [LARGE SCALE GENOMIC DNA]</scope>
    <source>
        <strain evidence="3">Lindley</strain>
    </source>
</reference>
<evidence type="ECO:0000313" key="4">
    <source>
        <dbReference type="WBParaSite" id="GPLIN_000856200"/>
    </source>
</evidence>
<protein>
    <submittedName>
        <fullName evidence="4">Peptidase_M41 domain-containing protein</fullName>
    </submittedName>
</protein>
<feature type="chain" id="PRO_5008147145" evidence="1">
    <location>
        <begin position="18"/>
        <end position="149"/>
    </location>
</feature>
<dbReference type="GO" id="GO:0005524">
    <property type="term" value="F:ATP binding"/>
    <property type="evidence" value="ECO:0007669"/>
    <property type="project" value="InterPro"/>
</dbReference>
<dbReference type="InterPro" id="IPR000642">
    <property type="entry name" value="Peptidase_M41"/>
</dbReference>
<evidence type="ECO:0000313" key="3">
    <source>
        <dbReference type="Proteomes" id="UP000050741"/>
    </source>
</evidence>
<accession>A0A183C6R6</accession>
<organism evidence="3 4">
    <name type="scientific">Globodera pallida</name>
    <name type="common">Potato cyst nematode worm</name>
    <name type="synonym">Heterodera pallida</name>
    <dbReference type="NCBI Taxonomy" id="36090"/>
    <lineage>
        <taxon>Eukaryota</taxon>
        <taxon>Metazoa</taxon>
        <taxon>Ecdysozoa</taxon>
        <taxon>Nematoda</taxon>
        <taxon>Chromadorea</taxon>
        <taxon>Rhabditida</taxon>
        <taxon>Tylenchina</taxon>
        <taxon>Tylenchomorpha</taxon>
        <taxon>Tylenchoidea</taxon>
        <taxon>Heteroderidae</taxon>
        <taxon>Heteroderinae</taxon>
        <taxon>Globodera</taxon>
    </lineage>
</organism>
<keyword evidence="3" id="KW-1185">Reference proteome</keyword>
<dbReference type="AlphaFoldDB" id="A0A183C6R6"/>
<proteinExistence type="predicted"/>